<evidence type="ECO:0000256" key="2">
    <source>
        <dbReference type="ARBA" id="ARBA00022496"/>
    </source>
</evidence>
<evidence type="ECO:0000256" key="5">
    <source>
        <dbReference type="SAM" id="SignalP"/>
    </source>
</evidence>
<dbReference type="Proteomes" id="UP000010483">
    <property type="component" value="Chromosome"/>
</dbReference>
<evidence type="ECO:0000313" key="7">
    <source>
        <dbReference type="Proteomes" id="UP000010483"/>
    </source>
</evidence>
<name>K9YJF0_CYASC</name>
<keyword evidence="4" id="KW-0479">Metal-binding</keyword>
<reference evidence="7" key="1">
    <citation type="journal article" date="2013" name="Proc. Natl. Acad. Sci. U.S.A.">
        <title>Improving the coverage of the cyanobacterial phylum using diversity-driven genome sequencing.</title>
        <authorList>
            <person name="Shih P.M."/>
            <person name="Wu D."/>
            <person name="Latifi A."/>
            <person name="Axen S.D."/>
            <person name="Fewer D.P."/>
            <person name="Talla E."/>
            <person name="Calteau A."/>
            <person name="Cai F."/>
            <person name="Tandeau de Marsac N."/>
            <person name="Rippka R."/>
            <person name="Herdman M."/>
            <person name="Sivonen K."/>
            <person name="Coursin T."/>
            <person name="Laurent T."/>
            <person name="Goodwin L."/>
            <person name="Nolan M."/>
            <person name="Davenport K.W."/>
            <person name="Han C.S."/>
            <person name="Rubin E.M."/>
            <person name="Eisen J.A."/>
            <person name="Woyke T."/>
            <person name="Gugger M."/>
            <person name="Kerfeld C.A."/>
        </authorList>
    </citation>
    <scope>NUCLEOTIDE SEQUENCE [LARGE SCALE GENOMIC DNA]</scope>
    <source>
        <strain evidence="7">ATCC 29140 / PCC 7202</strain>
    </source>
</reference>
<dbReference type="KEGG" id="csn:Cyast_0621"/>
<evidence type="ECO:0000256" key="4">
    <source>
        <dbReference type="PIRSR" id="PIRSR002825-1"/>
    </source>
</evidence>
<dbReference type="STRING" id="292563.Cyast_0621"/>
<feature type="signal peptide" evidence="5">
    <location>
        <begin position="1"/>
        <end position="24"/>
    </location>
</feature>
<dbReference type="GO" id="GO:0030288">
    <property type="term" value="C:outer membrane-bounded periplasmic space"/>
    <property type="evidence" value="ECO:0007669"/>
    <property type="project" value="TreeGrafter"/>
</dbReference>
<feature type="chain" id="PRO_5005687901" evidence="5">
    <location>
        <begin position="25"/>
        <end position="354"/>
    </location>
</feature>
<sequence>MKRRKILGFIGVLCASSALTIACGAPNNVGGGATNGTATEETVDLAGQELTIYSGRNEELIGPLLERFEEETGVTVQVRYGDTAELAAAILEEGQNTPADVYFGQDAGALGALQLEGRTRTIPQNLLDKVDSRFRSPDGQWIGISGRARTLAYNINLVEESELPDSIWDLTEEQWRGRIGWAPTNGSFQSFVTAMRVTEGDDRTREWLQGIIDNDPQVFRNNTTTVEAIGRGEAEIGLVNNYYLGRFTAEDPDFPVAHHYTGEDVGSMINVAGVAILDATDSEPAAIALIEFLLTEESQAYFAENTNEYPLIEGAAPPEDQISIAEINPPSIDLSSLEDLEGTLALLREVGAIE</sequence>
<dbReference type="AlphaFoldDB" id="K9YJF0"/>
<dbReference type="HOGENOM" id="CLU_026974_2_0_3"/>
<proteinExistence type="inferred from homology"/>
<comment type="similarity">
    <text evidence="1">Belongs to the bacterial solute-binding protein 1 family.</text>
</comment>
<dbReference type="eggNOG" id="COG1840">
    <property type="taxonomic scope" value="Bacteria"/>
</dbReference>
<gene>
    <name evidence="6" type="ordered locus">Cyast_0621</name>
</gene>
<dbReference type="InterPro" id="IPR026045">
    <property type="entry name" value="Ferric-bd"/>
</dbReference>
<dbReference type="SUPFAM" id="SSF53850">
    <property type="entry name" value="Periplasmic binding protein-like II"/>
    <property type="match status" value="1"/>
</dbReference>
<dbReference type="CDD" id="cd13543">
    <property type="entry name" value="PBP2_Fbp"/>
    <property type="match status" value="1"/>
</dbReference>
<dbReference type="Pfam" id="PF13416">
    <property type="entry name" value="SBP_bac_8"/>
    <property type="match status" value="1"/>
</dbReference>
<keyword evidence="3 5" id="KW-0732">Signal</keyword>
<dbReference type="PATRIC" id="fig|292563.3.peg.651"/>
<evidence type="ECO:0000313" key="6">
    <source>
        <dbReference type="EMBL" id="AFZ46597.1"/>
    </source>
</evidence>
<organism evidence="6 7">
    <name type="scientific">Cyanobacterium stanieri (strain ATCC 29140 / PCC 7202)</name>
    <dbReference type="NCBI Taxonomy" id="292563"/>
    <lineage>
        <taxon>Bacteria</taxon>
        <taxon>Bacillati</taxon>
        <taxon>Cyanobacteriota</taxon>
        <taxon>Cyanophyceae</taxon>
        <taxon>Oscillatoriophycideae</taxon>
        <taxon>Chroococcales</taxon>
        <taxon>Geminocystaceae</taxon>
        <taxon>Cyanobacterium</taxon>
    </lineage>
</organism>
<keyword evidence="2" id="KW-0813">Transport</keyword>
<dbReference type="GO" id="GO:0006826">
    <property type="term" value="P:iron ion transport"/>
    <property type="evidence" value="ECO:0007669"/>
    <property type="project" value="UniProtKB-KW"/>
</dbReference>
<keyword evidence="2" id="KW-0406">Ion transport</keyword>
<dbReference type="Gene3D" id="3.40.190.10">
    <property type="entry name" value="Periplasmic binding protein-like II"/>
    <property type="match status" value="2"/>
</dbReference>
<dbReference type="InterPro" id="IPR006059">
    <property type="entry name" value="SBP"/>
</dbReference>
<dbReference type="GO" id="GO:0046872">
    <property type="term" value="F:metal ion binding"/>
    <property type="evidence" value="ECO:0007669"/>
    <property type="project" value="UniProtKB-KW"/>
</dbReference>
<dbReference type="PANTHER" id="PTHR30006:SF15">
    <property type="entry name" value="IRON-UTILIZATION PERIPLASMIC PROTEIN"/>
    <property type="match status" value="1"/>
</dbReference>
<evidence type="ECO:0000256" key="1">
    <source>
        <dbReference type="ARBA" id="ARBA00008520"/>
    </source>
</evidence>
<accession>K9YJF0</accession>
<feature type="binding site" evidence="4">
    <location>
        <position position="242"/>
    </location>
    <ligand>
        <name>Fe cation</name>
        <dbReference type="ChEBI" id="CHEBI:24875"/>
    </ligand>
</feature>
<keyword evidence="7" id="KW-1185">Reference proteome</keyword>
<dbReference type="BioCyc" id="CSTA292563:G1353-626-MONOMER"/>
<dbReference type="PIRSF" id="PIRSF002825">
    <property type="entry name" value="CfbpA"/>
    <property type="match status" value="1"/>
</dbReference>
<feature type="binding site" evidence="4">
    <location>
        <position position="243"/>
    </location>
    <ligand>
        <name>Fe cation</name>
        <dbReference type="ChEBI" id="CHEBI:24875"/>
    </ligand>
</feature>
<dbReference type="EMBL" id="CP003940">
    <property type="protein sequence ID" value="AFZ46597.1"/>
    <property type="molecule type" value="Genomic_DNA"/>
</dbReference>
<protein>
    <submittedName>
        <fullName evidence="6">Extracellular solute-binding protein family 1</fullName>
    </submittedName>
</protein>
<keyword evidence="4" id="KW-0408">Iron</keyword>
<dbReference type="PANTHER" id="PTHR30006">
    <property type="entry name" value="THIAMINE-BINDING PERIPLASMIC PROTEIN-RELATED"/>
    <property type="match status" value="1"/>
</dbReference>
<keyword evidence="2" id="KW-0410">Iron transport</keyword>
<dbReference type="PROSITE" id="PS51257">
    <property type="entry name" value="PROKAR_LIPOPROTEIN"/>
    <property type="match status" value="1"/>
</dbReference>
<evidence type="ECO:0000256" key="3">
    <source>
        <dbReference type="ARBA" id="ARBA00022729"/>
    </source>
</evidence>